<protein>
    <recommendedName>
        <fullName evidence="1">PRELI/MSF1 domain-containing protein</fullName>
    </recommendedName>
</protein>
<proteinExistence type="predicted"/>
<accession>A0ABD2XJY9</accession>
<dbReference type="InterPro" id="IPR006797">
    <property type="entry name" value="PRELI/MSF1_dom"/>
</dbReference>
<evidence type="ECO:0000259" key="1">
    <source>
        <dbReference type="PROSITE" id="PS50904"/>
    </source>
</evidence>
<feature type="domain" description="PRELI/MSF1" evidence="1">
    <location>
        <begin position="1"/>
        <end position="170"/>
    </location>
</feature>
<comment type="caution">
    <text evidence="2">The sequence shown here is derived from an EMBL/GenBank/DDBJ whole genome shotgun (WGS) entry which is preliminary data.</text>
</comment>
<dbReference type="InterPro" id="IPR037365">
    <property type="entry name" value="Slowmo/Ups"/>
</dbReference>
<dbReference type="Pfam" id="PF04707">
    <property type="entry name" value="PRELI"/>
    <property type="match status" value="1"/>
</dbReference>
<dbReference type="PANTHER" id="PTHR11158">
    <property type="entry name" value="MSF1/PX19 RELATED"/>
    <property type="match status" value="1"/>
</dbReference>
<gene>
    <name evidence="2" type="ORF">TKK_002100</name>
</gene>
<evidence type="ECO:0000313" key="3">
    <source>
        <dbReference type="Proteomes" id="UP001627154"/>
    </source>
</evidence>
<dbReference type="PROSITE" id="PS50904">
    <property type="entry name" value="PRELI_MSF1"/>
    <property type="match status" value="1"/>
</dbReference>
<organism evidence="2 3">
    <name type="scientific">Trichogramma kaykai</name>
    <dbReference type="NCBI Taxonomy" id="54128"/>
    <lineage>
        <taxon>Eukaryota</taxon>
        <taxon>Metazoa</taxon>
        <taxon>Ecdysozoa</taxon>
        <taxon>Arthropoda</taxon>
        <taxon>Hexapoda</taxon>
        <taxon>Insecta</taxon>
        <taxon>Pterygota</taxon>
        <taxon>Neoptera</taxon>
        <taxon>Endopterygota</taxon>
        <taxon>Hymenoptera</taxon>
        <taxon>Apocrita</taxon>
        <taxon>Proctotrupomorpha</taxon>
        <taxon>Chalcidoidea</taxon>
        <taxon>Trichogrammatidae</taxon>
        <taxon>Trichogramma</taxon>
    </lineage>
</organism>
<name>A0ABD2XJY9_9HYME</name>
<dbReference type="Proteomes" id="UP001627154">
    <property type="component" value="Unassembled WGS sequence"/>
</dbReference>
<dbReference type="AlphaFoldDB" id="A0ABD2XJY9"/>
<evidence type="ECO:0000313" key="2">
    <source>
        <dbReference type="EMBL" id="KAL3405041.1"/>
    </source>
</evidence>
<keyword evidence="3" id="KW-1185">Reference proteome</keyword>
<reference evidence="2 3" key="1">
    <citation type="journal article" date="2024" name="bioRxiv">
        <title>A reference genome for Trichogramma kaykai: A tiny desert-dwelling parasitoid wasp with competing sex-ratio distorters.</title>
        <authorList>
            <person name="Culotta J."/>
            <person name="Lindsey A.R."/>
        </authorList>
    </citation>
    <scope>NUCLEOTIDE SEQUENCE [LARGE SCALE GENOMIC DNA]</scope>
    <source>
        <strain evidence="2 3">KSX58</strain>
    </source>
</reference>
<dbReference type="EMBL" id="JBJJXI010000021">
    <property type="protein sequence ID" value="KAL3405041.1"/>
    <property type="molecule type" value="Genomic_DNA"/>
</dbReference>
<sequence>MKVWMSEHIFNHPWETVVAAAWQKYPNPITPSVLGTDVIDRKVVDGKLKSLRLVSSQWGFPRWTKPLIGDANICYASETSEVDPAHRQMVLKTRNLTFYNYITVDETVRYTPHPKDDKKTLLTQEAVVKVHGVPLTHYMEDLLASKISFNASKGRQAIEWVISKIDREVQDLANSAAKTADELITTTRHQIDDITSKTMHTMDEIQSAAKKSFEEVHDLSSLPPTASMPKL</sequence>